<organism evidence="7 8">
    <name type="scientific">Capsaspora owczarzaki (strain ATCC 30864)</name>
    <dbReference type="NCBI Taxonomy" id="595528"/>
    <lineage>
        <taxon>Eukaryota</taxon>
        <taxon>Filasterea</taxon>
        <taxon>Capsaspora</taxon>
    </lineage>
</organism>
<gene>
    <name evidence="7" type="ORF">CAOG_004067</name>
</gene>
<evidence type="ECO:0000256" key="2">
    <source>
        <dbReference type="PROSITE-ProRule" id="PRU00168"/>
    </source>
</evidence>
<dbReference type="Pfam" id="PF00169">
    <property type="entry name" value="PH"/>
    <property type="match status" value="1"/>
</dbReference>
<name>A0A0D2WQL1_CAPO3</name>
<dbReference type="InterPro" id="IPR023578">
    <property type="entry name" value="Ras_GEF_dom_sf"/>
</dbReference>
<dbReference type="SUPFAM" id="SSF50729">
    <property type="entry name" value="PH domain-like"/>
    <property type="match status" value="1"/>
</dbReference>
<protein>
    <submittedName>
        <fullName evidence="7">Uncharacterized protein</fullName>
    </submittedName>
</protein>
<feature type="region of interest" description="Disordered" evidence="3">
    <location>
        <begin position="366"/>
        <end position="410"/>
    </location>
</feature>
<feature type="domain" description="Ras-GEF" evidence="5">
    <location>
        <begin position="1050"/>
        <end position="1279"/>
    </location>
</feature>
<keyword evidence="1 2" id="KW-0344">Guanine-nucleotide releasing factor</keyword>
<dbReference type="PANTHER" id="PTHR23113">
    <property type="entry name" value="GUANINE NUCLEOTIDE EXCHANGE FACTOR"/>
    <property type="match status" value="1"/>
</dbReference>
<evidence type="ECO:0000259" key="6">
    <source>
        <dbReference type="PROSITE" id="PS50212"/>
    </source>
</evidence>
<evidence type="ECO:0000313" key="7">
    <source>
        <dbReference type="EMBL" id="KJE93253.1"/>
    </source>
</evidence>
<dbReference type="InterPro" id="IPR001849">
    <property type="entry name" value="PH_domain"/>
</dbReference>
<dbReference type="RefSeq" id="XP_004347892.2">
    <property type="nucleotide sequence ID" value="XM_004347842.2"/>
</dbReference>
<dbReference type="PANTHER" id="PTHR23113:SF366">
    <property type="entry name" value="RAS GUANINE NUCLEOTIDE EXCHANGE FACTOR R"/>
    <property type="match status" value="1"/>
</dbReference>
<dbReference type="InterPro" id="IPR011993">
    <property type="entry name" value="PH-like_dom_sf"/>
</dbReference>
<evidence type="ECO:0000313" key="8">
    <source>
        <dbReference type="Proteomes" id="UP000008743"/>
    </source>
</evidence>
<dbReference type="CDD" id="cd06224">
    <property type="entry name" value="REM"/>
    <property type="match status" value="1"/>
</dbReference>
<feature type="compositionally biased region" description="Pro residues" evidence="3">
    <location>
        <begin position="808"/>
        <end position="825"/>
    </location>
</feature>
<dbReference type="OrthoDB" id="25179at2759"/>
<accession>A0A0D2WQL1</accession>
<dbReference type="InParanoid" id="A0A0D2WQL1"/>
<feature type="region of interest" description="Disordered" evidence="3">
    <location>
        <begin position="19"/>
        <end position="116"/>
    </location>
</feature>
<dbReference type="SMART" id="SM00233">
    <property type="entry name" value="PH"/>
    <property type="match status" value="1"/>
</dbReference>
<feature type="region of interest" description="Disordered" evidence="3">
    <location>
        <begin position="601"/>
        <end position="898"/>
    </location>
</feature>
<dbReference type="GO" id="GO:0005085">
    <property type="term" value="F:guanyl-nucleotide exchange factor activity"/>
    <property type="evidence" value="ECO:0007669"/>
    <property type="project" value="UniProtKB-KW"/>
</dbReference>
<dbReference type="Gene3D" id="1.10.840.10">
    <property type="entry name" value="Ras guanine-nucleotide exchange factors catalytic domain"/>
    <property type="match status" value="1"/>
</dbReference>
<dbReference type="CDD" id="cd00155">
    <property type="entry name" value="RasGEF"/>
    <property type="match status" value="1"/>
</dbReference>
<feature type="region of interest" description="Disordered" evidence="3">
    <location>
        <begin position="287"/>
        <end position="336"/>
    </location>
</feature>
<feature type="compositionally biased region" description="Basic and acidic residues" evidence="3">
    <location>
        <begin position="828"/>
        <end position="839"/>
    </location>
</feature>
<dbReference type="SUPFAM" id="SSF48366">
    <property type="entry name" value="Ras GEF"/>
    <property type="match status" value="1"/>
</dbReference>
<dbReference type="InterPro" id="IPR000651">
    <property type="entry name" value="Ras-like_Gua-exchang_fac_N"/>
</dbReference>
<dbReference type="Gene3D" id="1.20.870.10">
    <property type="entry name" value="Son of sevenless (SoS) protein Chain: S domain 1"/>
    <property type="match status" value="1"/>
</dbReference>
<feature type="compositionally biased region" description="Low complexity" evidence="3">
    <location>
        <begin position="70"/>
        <end position="116"/>
    </location>
</feature>
<evidence type="ECO:0000256" key="1">
    <source>
        <dbReference type="ARBA" id="ARBA00022658"/>
    </source>
</evidence>
<reference evidence="8" key="1">
    <citation type="submission" date="2011-02" db="EMBL/GenBank/DDBJ databases">
        <title>The Genome Sequence of Capsaspora owczarzaki ATCC 30864.</title>
        <authorList>
            <person name="Russ C."/>
            <person name="Cuomo C."/>
            <person name="Burger G."/>
            <person name="Gray M.W."/>
            <person name="Holland P.W.H."/>
            <person name="King N."/>
            <person name="Lang F.B.F."/>
            <person name="Roger A.J."/>
            <person name="Ruiz-Trillo I."/>
            <person name="Young S.K."/>
            <person name="Zeng Q."/>
            <person name="Gargeya S."/>
            <person name="Alvarado L."/>
            <person name="Berlin A."/>
            <person name="Chapman S.B."/>
            <person name="Chen Z."/>
            <person name="Freedman E."/>
            <person name="Gellesch M."/>
            <person name="Goldberg J."/>
            <person name="Griggs A."/>
            <person name="Gujja S."/>
            <person name="Heilman E."/>
            <person name="Heiman D."/>
            <person name="Howarth C."/>
            <person name="Mehta T."/>
            <person name="Neiman D."/>
            <person name="Pearson M."/>
            <person name="Roberts A."/>
            <person name="Saif S."/>
            <person name="Shea T."/>
            <person name="Shenoy N."/>
            <person name="Sisk P."/>
            <person name="Stolte C."/>
            <person name="Sykes S."/>
            <person name="White J."/>
            <person name="Yandava C."/>
            <person name="Haas B."/>
            <person name="Nusbaum C."/>
            <person name="Birren B."/>
        </authorList>
    </citation>
    <scope>NUCLEOTIDE SEQUENCE</scope>
    <source>
        <strain evidence="8">ATCC 30864</strain>
    </source>
</reference>
<dbReference type="Pfam" id="PF00617">
    <property type="entry name" value="RasGEF"/>
    <property type="match status" value="1"/>
</dbReference>
<feature type="compositionally biased region" description="Low complexity" evidence="3">
    <location>
        <begin position="743"/>
        <end position="765"/>
    </location>
</feature>
<proteinExistence type="predicted"/>
<dbReference type="InterPro" id="IPR008937">
    <property type="entry name" value="Ras-like_GEF"/>
</dbReference>
<dbReference type="SMART" id="SM00147">
    <property type="entry name" value="RasGEF"/>
    <property type="match status" value="1"/>
</dbReference>
<evidence type="ECO:0000259" key="4">
    <source>
        <dbReference type="PROSITE" id="PS50003"/>
    </source>
</evidence>
<dbReference type="Proteomes" id="UP000008743">
    <property type="component" value="Unassembled WGS sequence"/>
</dbReference>
<dbReference type="eggNOG" id="KOG3417">
    <property type="taxonomic scope" value="Eukaryota"/>
</dbReference>
<keyword evidence="8" id="KW-1185">Reference proteome</keyword>
<sequence>MSSLSSLQLGRFPSVSVTATSTPAAASAPSPVVSSSSSSSSAGGPGPAPTSSLPPVPPKSRTLPPPPQAPNSSNPKPLPDLPTLTSTTSTTTTTTAPLPLASTAETATDAAPTTATGAEGASVGAAAAAAAADLPLKKVSAALLKRGDMGLNWKVRWCMLIDEEIIYYKCDKEDQAMGLPDGIVPLRNSQIALHDTRKQKNIFSITTEDKVNHVFRAETGKEFSMWISEIMQTIAKCSDKSALGARQPSSIDLSVFDDDAPVENGDGSQQGQVAWSSWLADRGYAGDGAAPAPASAASATSPPAAAASPASTASAPTPAAPGSPSSPSSSSSSSSMSFASTTASIMTARKGMLNSLKTLRQGVLNMSNKSASGGSVANSASSSSSTGNSNSLNTSVDELPQTPAASLGSSSQFTSMVDLSELMSDGKSELKTPPVKVNRVAVKEQLKGSEKQAIEVLTAVASAVNAHDAEAFLSAASGVLDSVSQLVNQSSTLCNDADAEFRGKLSEIHERMHKAVSNMVRHADTILDDDDSDSVALLAMRAASTALVHAFLELRHIVHSRPDEVEEELPAEEVAEQPPKSPRSSGNLSSEFTLLSGFSSVSRSLPTSQSSSNLVPPTSAPPTSAPTATATATATAEPANPNSAHASPPASLSSATAPPAAVSSTGAPQSLLPKRTRPSLNALPPPPRSGSSASLGIITPMASRPASTMVRGDGNEHQHGSADAPATPTANAVEKPLLPVPSPRSRTTSSTSNHSQGSSGSSNGSMEDLRSPTSPTSQPHGEGSLIAPPMRRKRSVQIPTVSEEASEGPPPPTPQPTPTPQPPPRHSIFHDDESRRRAQSESVAPVAAPRKKVSMTTTASAPSLLNTPASAVQSRRESNSSVNSHNTDEDDPQNGIIFTDDDGVRRVKAGSVDALILYMTIATDPMYMKTFLMTYRSFITPEVLLQKLIDRHRVPATASNRQAMQLRLVSVIKKFIDGHWDDFSEMMMQSVSEFSYRLIEEGYLNHAKQIRLVLTRKKQAARLKLNKQRPKPPAPQMPLNNKPWSLFDVSSDELARQITMMDWQVYELIQVSELLVWTKQQSPVNSPNVFSMIQRFNKLAMWACTFVLSFETLADRVKAMMKLLDMGKSLKNLHNCNSLMAILSGLNNASISRLKYTRAELPKHAKDNSQMLNNLMDFSKSYANYRVFLHGVNPPCIPYLGVYLSDLTFINDGNPDLIEGRLIHFTKRRFVYNVLAEIQQYQQQEYNFQLVPDIIKLFNNFEHKDEKDLYEISLRLEPRNYTREQIA</sequence>
<dbReference type="Gene3D" id="2.30.29.30">
    <property type="entry name" value="Pleckstrin-homology domain (PH domain)/Phosphotyrosine-binding domain (PTB)"/>
    <property type="match status" value="1"/>
</dbReference>
<dbReference type="PROSITE" id="PS50003">
    <property type="entry name" value="PH_DOMAIN"/>
    <property type="match status" value="1"/>
</dbReference>
<feature type="region of interest" description="Disordered" evidence="3">
    <location>
        <begin position="563"/>
        <end position="589"/>
    </location>
</feature>
<dbReference type="GO" id="GO:0007265">
    <property type="term" value="P:Ras protein signal transduction"/>
    <property type="evidence" value="ECO:0007669"/>
    <property type="project" value="TreeGrafter"/>
</dbReference>
<dbReference type="InterPro" id="IPR036964">
    <property type="entry name" value="RASGEF_cat_dom_sf"/>
</dbReference>
<feature type="domain" description="N-terminal Ras-GEF" evidence="6">
    <location>
        <begin position="903"/>
        <end position="1018"/>
    </location>
</feature>
<feature type="compositionally biased region" description="Acidic residues" evidence="3">
    <location>
        <begin position="564"/>
        <end position="575"/>
    </location>
</feature>
<dbReference type="EMBL" id="KE346365">
    <property type="protein sequence ID" value="KJE93253.1"/>
    <property type="molecule type" value="Genomic_DNA"/>
</dbReference>
<feature type="compositionally biased region" description="Low complexity" evidence="3">
    <location>
        <begin position="289"/>
        <end position="336"/>
    </location>
</feature>
<feature type="compositionally biased region" description="Low complexity" evidence="3">
    <location>
        <begin position="367"/>
        <end position="395"/>
    </location>
</feature>
<feature type="domain" description="PH" evidence="4">
    <location>
        <begin position="136"/>
        <end position="235"/>
    </location>
</feature>
<feature type="compositionally biased region" description="Polar residues" evidence="3">
    <location>
        <begin position="854"/>
        <end position="885"/>
    </location>
</feature>
<feature type="compositionally biased region" description="Low complexity" evidence="3">
    <location>
        <begin position="625"/>
        <end position="668"/>
    </location>
</feature>
<dbReference type="STRING" id="595528.A0A0D2WQL1"/>
<feature type="compositionally biased region" description="Polar residues" evidence="3">
    <location>
        <begin position="601"/>
        <end position="615"/>
    </location>
</feature>
<feature type="compositionally biased region" description="Pro residues" evidence="3">
    <location>
        <begin position="46"/>
        <end position="69"/>
    </location>
</feature>
<dbReference type="Pfam" id="PF00618">
    <property type="entry name" value="RasGEF_N"/>
    <property type="match status" value="1"/>
</dbReference>
<dbReference type="PROSITE" id="PS50212">
    <property type="entry name" value="RASGEF_NTER"/>
    <property type="match status" value="1"/>
</dbReference>
<dbReference type="PhylomeDB" id="A0A0D2WQL1"/>
<evidence type="ECO:0000256" key="3">
    <source>
        <dbReference type="SAM" id="MobiDB-lite"/>
    </source>
</evidence>
<dbReference type="PROSITE" id="PS50009">
    <property type="entry name" value="RASGEF_CAT"/>
    <property type="match status" value="1"/>
</dbReference>
<dbReference type="GO" id="GO:0005886">
    <property type="term" value="C:plasma membrane"/>
    <property type="evidence" value="ECO:0007669"/>
    <property type="project" value="TreeGrafter"/>
</dbReference>
<dbReference type="InterPro" id="IPR001895">
    <property type="entry name" value="RASGEF_cat_dom"/>
</dbReference>
<dbReference type="SMART" id="SM00229">
    <property type="entry name" value="RasGEFN"/>
    <property type="match status" value="1"/>
</dbReference>
<feature type="compositionally biased region" description="Low complexity" evidence="3">
    <location>
        <begin position="19"/>
        <end position="42"/>
    </location>
</feature>
<evidence type="ECO:0000259" key="5">
    <source>
        <dbReference type="PROSITE" id="PS50009"/>
    </source>
</evidence>